<evidence type="ECO:0000256" key="1">
    <source>
        <dbReference type="ARBA" id="ARBA00004442"/>
    </source>
</evidence>
<dbReference type="PRINTS" id="PR01021">
    <property type="entry name" value="OMPADOMAIN"/>
</dbReference>
<dbReference type="InterPro" id="IPR011042">
    <property type="entry name" value="6-blade_b-propeller_TolB-like"/>
</dbReference>
<dbReference type="Proteomes" id="UP000438760">
    <property type="component" value="Unassembled WGS sequence"/>
</dbReference>
<keyword evidence="7" id="KW-1185">Reference proteome</keyword>
<dbReference type="Gene3D" id="2.60.40.1120">
    <property type="entry name" value="Carboxypeptidase-like, regulatory domain"/>
    <property type="match status" value="1"/>
</dbReference>
<comment type="subcellular location">
    <subcellularLocation>
        <location evidence="1">Cell outer membrane</location>
    </subcellularLocation>
</comment>
<dbReference type="InterPro" id="IPR050330">
    <property type="entry name" value="Bact_OuterMem_StrucFunc"/>
</dbReference>
<dbReference type="SUPFAM" id="SSF49478">
    <property type="entry name" value="Cna protein B-type domain"/>
    <property type="match status" value="1"/>
</dbReference>
<reference evidence="6 7" key="1">
    <citation type="submission" date="2019-11" db="EMBL/GenBank/DDBJ databases">
        <title>Genome of Strain BIT-d1.</title>
        <authorList>
            <person name="Yang Y."/>
        </authorList>
    </citation>
    <scope>NUCLEOTIDE SEQUENCE [LARGE SCALE GENOMIC DNA]</scope>
    <source>
        <strain evidence="6 7">BIT-d1</strain>
    </source>
</reference>
<dbReference type="Pfam" id="PF07676">
    <property type="entry name" value="PD40"/>
    <property type="match status" value="3"/>
</dbReference>
<proteinExistence type="predicted"/>
<dbReference type="PANTHER" id="PTHR30329:SF21">
    <property type="entry name" value="LIPOPROTEIN YIAD-RELATED"/>
    <property type="match status" value="1"/>
</dbReference>
<feature type="domain" description="OmpA-like" evidence="5">
    <location>
        <begin position="413"/>
        <end position="534"/>
    </location>
</feature>
<dbReference type="AlphaFoldDB" id="A0A6I3LIV9"/>
<dbReference type="InterPro" id="IPR006664">
    <property type="entry name" value="OMP_bac"/>
</dbReference>
<evidence type="ECO:0000313" key="7">
    <source>
        <dbReference type="Proteomes" id="UP000438760"/>
    </source>
</evidence>
<dbReference type="Gene3D" id="2.120.10.30">
    <property type="entry name" value="TolB, C-terminal domain"/>
    <property type="match status" value="1"/>
</dbReference>
<evidence type="ECO:0000256" key="4">
    <source>
        <dbReference type="PROSITE-ProRule" id="PRU00473"/>
    </source>
</evidence>
<dbReference type="InterPro" id="IPR036737">
    <property type="entry name" value="OmpA-like_sf"/>
</dbReference>
<dbReference type="Gene3D" id="3.30.1330.60">
    <property type="entry name" value="OmpA-like domain"/>
    <property type="match status" value="1"/>
</dbReference>
<dbReference type="InterPro" id="IPR006665">
    <property type="entry name" value="OmpA-like"/>
</dbReference>
<evidence type="ECO:0000313" key="6">
    <source>
        <dbReference type="EMBL" id="MTG98173.1"/>
    </source>
</evidence>
<protein>
    <submittedName>
        <fullName evidence="6">OmpA family protein</fullName>
    </submittedName>
</protein>
<dbReference type="GO" id="GO:0009279">
    <property type="term" value="C:cell outer membrane"/>
    <property type="evidence" value="ECO:0007669"/>
    <property type="project" value="UniProtKB-SubCell"/>
</dbReference>
<gene>
    <name evidence="6" type="ORF">GJV76_08530</name>
</gene>
<dbReference type="InterPro" id="IPR011659">
    <property type="entry name" value="WD40"/>
</dbReference>
<evidence type="ECO:0000256" key="2">
    <source>
        <dbReference type="ARBA" id="ARBA00023136"/>
    </source>
</evidence>
<dbReference type="PROSITE" id="PS51123">
    <property type="entry name" value="OMPA_2"/>
    <property type="match status" value="1"/>
</dbReference>
<evidence type="ECO:0000256" key="3">
    <source>
        <dbReference type="ARBA" id="ARBA00023237"/>
    </source>
</evidence>
<keyword evidence="2 4" id="KW-0472">Membrane</keyword>
<dbReference type="PANTHER" id="PTHR30329">
    <property type="entry name" value="STATOR ELEMENT OF FLAGELLAR MOTOR COMPLEX"/>
    <property type="match status" value="1"/>
</dbReference>
<dbReference type="OrthoDB" id="9809364at2"/>
<evidence type="ECO:0000259" key="5">
    <source>
        <dbReference type="PROSITE" id="PS51123"/>
    </source>
</evidence>
<accession>A0A6I3LIV9</accession>
<dbReference type="SUPFAM" id="SSF82171">
    <property type="entry name" value="DPP6 N-terminal domain-like"/>
    <property type="match status" value="1"/>
</dbReference>
<name>A0A6I3LIV9_9FLAO</name>
<sequence>MAEFARIEQEDSRGKLFIADKDTYLDEINATIKRYDVKPLPINSEYSDYGSALLDNKLVFTSARDTESTREGKRHKWTNEAFTSLYFSEVNENGEFSEPELFDKSVKTKVNEASAVFTKDGQTMYFTRNNFKKGKKVHNEQYSILLKLYKASRLSDGTWSEAVELPFNSDDFNTAHPALSPDEKLLYFVSDRKESLGQSDLFKVAINDDGSFGEPVNLGSQINTEGRETFPFVSHDNFLYFSSDGRPGLGGLDIYKAKINVDGSLSKVVNVGAPINSPGDDFAFFINDKNRKGFISSNREAGMGGDDIYFFQVVDCKQQIRGKVFDNSTTFVIPTATVVLYDNNYKEIGQYNVDENGAYITESLPCNFKFRLKASAQGYNTNEVTTVLGREFDAFNEVNIGLDPIVEKIEKDDDLFKKLKLEPIYFDFDKSNIRPDAAIELAKVVEVLQMYPQLKIDVRSHTDSRGNDAYNLKLSDRRAKSTISWMVKQGIQSDRISGKGYGESQLVNKCKNNVPCTKAQHQENRRSEFIILDI</sequence>
<dbReference type="EMBL" id="WMJX01000015">
    <property type="protein sequence ID" value="MTG98173.1"/>
    <property type="molecule type" value="Genomic_DNA"/>
</dbReference>
<keyword evidence="3" id="KW-0998">Cell outer membrane</keyword>
<dbReference type="SUPFAM" id="SSF103088">
    <property type="entry name" value="OmpA-like"/>
    <property type="match status" value="1"/>
</dbReference>
<dbReference type="Pfam" id="PF00691">
    <property type="entry name" value="OmpA"/>
    <property type="match status" value="1"/>
</dbReference>
<comment type="caution">
    <text evidence="6">The sequence shown here is derived from an EMBL/GenBank/DDBJ whole genome shotgun (WGS) entry which is preliminary data.</text>
</comment>
<organism evidence="6 7">
    <name type="scientific">Myroides albus</name>
    <dbReference type="NCBI Taxonomy" id="2562892"/>
    <lineage>
        <taxon>Bacteria</taxon>
        <taxon>Pseudomonadati</taxon>
        <taxon>Bacteroidota</taxon>
        <taxon>Flavobacteriia</taxon>
        <taxon>Flavobacteriales</taxon>
        <taxon>Flavobacteriaceae</taxon>
        <taxon>Myroides</taxon>
    </lineage>
</organism>
<dbReference type="CDD" id="cd07185">
    <property type="entry name" value="OmpA_C-like"/>
    <property type="match status" value="1"/>
</dbReference>